<reference evidence="2" key="1">
    <citation type="journal article" date="2017" name="Acta Aliment.">
        <title>Plant polysaccharide degrading enzyme system of Thermpbifida cellulosilytica TB100 revealed by de novo genome project data.</title>
        <authorList>
            <person name="Toth A."/>
            <person name="Baka E."/>
            <person name="Luzics S."/>
            <person name="Bata-Vidacs I."/>
            <person name="Nagy I."/>
            <person name="Balint B."/>
            <person name="Herceg R."/>
            <person name="Olasz F."/>
            <person name="Wilk T."/>
            <person name="Nagy T."/>
            <person name="Kriszt B."/>
            <person name="Nagy I."/>
            <person name="Kukolya J."/>
        </authorList>
    </citation>
    <scope>NUCLEOTIDE SEQUENCE [LARGE SCALE GENOMIC DNA]</scope>
    <source>
        <strain evidence="2">TB100</strain>
    </source>
</reference>
<dbReference type="AlphaFoldDB" id="A0A147KDS3"/>
<accession>A0A147KDS3</accession>
<dbReference type="Proteomes" id="UP000074382">
    <property type="component" value="Unassembled WGS sequence"/>
</dbReference>
<comment type="caution">
    <text evidence="1">The sequence shown here is derived from an EMBL/GenBank/DDBJ whole genome shotgun (WGS) entry which is preliminary data.</text>
</comment>
<evidence type="ECO:0008006" key="3">
    <source>
        <dbReference type="Google" id="ProtNLM"/>
    </source>
</evidence>
<dbReference type="EMBL" id="LGEM01000127">
    <property type="protein sequence ID" value="KUP95427.1"/>
    <property type="molecule type" value="Genomic_DNA"/>
</dbReference>
<proteinExistence type="predicted"/>
<evidence type="ECO:0000313" key="1">
    <source>
        <dbReference type="EMBL" id="KUP95427.1"/>
    </source>
</evidence>
<keyword evidence="2" id="KW-1185">Reference proteome</keyword>
<organism evidence="1 2">
    <name type="scientific">Thermobifida cellulosilytica TB100</name>
    <dbReference type="NCBI Taxonomy" id="665004"/>
    <lineage>
        <taxon>Bacteria</taxon>
        <taxon>Bacillati</taxon>
        <taxon>Actinomycetota</taxon>
        <taxon>Actinomycetes</taxon>
        <taxon>Streptosporangiales</taxon>
        <taxon>Nocardiopsidaceae</taxon>
        <taxon>Thermobifida</taxon>
    </lineage>
</organism>
<dbReference type="OrthoDB" id="3436308at2"/>
<protein>
    <recommendedName>
        <fullName evidence="3">NERD domain-containing protein</fullName>
    </recommendedName>
</protein>
<gene>
    <name evidence="1" type="ORF">AC529_17855</name>
</gene>
<dbReference type="PATRIC" id="fig|665004.4.peg.2377"/>
<name>A0A147KDS3_THECS</name>
<sequence>MGHGGHSRPGELGAVAIVPDSTGAQVVRFATRCLVVLASGVMAAGFLDWQAGVLVAGLVALSYLLQATLAPRLHAPFGRGRLLRTLHQHGYHVAPCGHSRHVAVGAGGVYLLETRSWQHTFSRNGDRWMIGTLPADRVVELVSAHAAHLERSLHLAENWPGVRVTPVITTAGRLPEPVLHSGRVVVARPRQAVEHILAQPTILDPQDVAGIVRCFAA</sequence>
<evidence type="ECO:0000313" key="2">
    <source>
        <dbReference type="Proteomes" id="UP000074382"/>
    </source>
</evidence>